<evidence type="ECO:0000259" key="1">
    <source>
        <dbReference type="Pfam" id="PF06902"/>
    </source>
</evidence>
<proteinExistence type="predicted"/>
<dbReference type="Pfam" id="PF06902">
    <property type="entry name" value="Fer4_19"/>
    <property type="match status" value="1"/>
</dbReference>
<evidence type="ECO:0000313" key="2">
    <source>
        <dbReference type="EMBL" id="MBD1428902.1"/>
    </source>
</evidence>
<dbReference type="EMBL" id="JACOIJ010000006">
    <property type="protein sequence ID" value="MBD1428902.1"/>
    <property type="molecule type" value="Genomic_DNA"/>
</dbReference>
<protein>
    <submittedName>
        <fullName evidence="2">(4Fe-4S)-binding protein</fullName>
    </submittedName>
</protein>
<evidence type="ECO:0000313" key="3">
    <source>
        <dbReference type="Proteomes" id="UP000651271"/>
    </source>
</evidence>
<reference evidence="2 3" key="1">
    <citation type="submission" date="2020-08" db="EMBL/GenBank/DDBJ databases">
        <title>Sphingobacterium sp. DN04309 isolated from aquaculture water.</title>
        <authorList>
            <person name="Zhang M."/>
        </authorList>
    </citation>
    <scope>NUCLEOTIDE SEQUENCE [LARGE SCALE GENOMIC DNA]</scope>
    <source>
        <strain evidence="2 3">DN04309</strain>
    </source>
</reference>
<sequence length="80" mass="9239">MEKIIKYPHPHGEITVLWKPELCIHAGVCVKMLPQVYKPKERPWCNPENASVEELINQIKKCPSGALGYELKRPDNQMEI</sequence>
<dbReference type="InterPro" id="IPR010693">
    <property type="entry name" value="Divergent_4Fe-4S_mono-cluster"/>
</dbReference>
<dbReference type="Proteomes" id="UP000651271">
    <property type="component" value="Unassembled WGS sequence"/>
</dbReference>
<keyword evidence="3" id="KW-1185">Reference proteome</keyword>
<accession>A0ABR7YC63</accession>
<feature type="domain" description="Divergent 4Fe-4S mono-cluster" evidence="1">
    <location>
        <begin position="13"/>
        <end position="70"/>
    </location>
</feature>
<organism evidence="2 3">
    <name type="scientific">Sphingobacterium litopenaei</name>
    <dbReference type="NCBI Taxonomy" id="2763500"/>
    <lineage>
        <taxon>Bacteria</taxon>
        <taxon>Pseudomonadati</taxon>
        <taxon>Bacteroidota</taxon>
        <taxon>Sphingobacteriia</taxon>
        <taxon>Sphingobacteriales</taxon>
        <taxon>Sphingobacteriaceae</taxon>
        <taxon>Sphingobacterium</taxon>
    </lineage>
</organism>
<name>A0ABR7YC63_9SPHI</name>
<comment type="caution">
    <text evidence="2">The sequence shown here is derived from an EMBL/GenBank/DDBJ whole genome shotgun (WGS) entry which is preliminary data.</text>
</comment>
<gene>
    <name evidence="2" type="ORF">H8B04_04885</name>
</gene>
<dbReference type="RefSeq" id="WP_190301636.1">
    <property type="nucleotide sequence ID" value="NZ_JACOIJ010000006.1"/>
</dbReference>